<evidence type="ECO:0000256" key="1">
    <source>
        <dbReference type="SAM" id="Coils"/>
    </source>
</evidence>
<organism evidence="3">
    <name type="scientific">uncultured Caudovirales phage</name>
    <dbReference type="NCBI Taxonomy" id="2100421"/>
    <lineage>
        <taxon>Viruses</taxon>
        <taxon>Duplodnaviria</taxon>
        <taxon>Heunggongvirae</taxon>
        <taxon>Uroviricota</taxon>
        <taxon>Caudoviricetes</taxon>
        <taxon>Peduoviridae</taxon>
        <taxon>Maltschvirus</taxon>
        <taxon>Maltschvirus maltsch</taxon>
    </lineage>
</organism>
<feature type="coiled-coil region" evidence="1">
    <location>
        <begin position="70"/>
        <end position="100"/>
    </location>
</feature>
<dbReference type="EMBL" id="LR796631">
    <property type="protein sequence ID" value="CAB4155682.1"/>
    <property type="molecule type" value="Genomic_DNA"/>
</dbReference>
<feature type="region of interest" description="Disordered" evidence="2">
    <location>
        <begin position="186"/>
        <end position="208"/>
    </location>
</feature>
<gene>
    <name evidence="3" type="ORF">UFOVP673_16</name>
</gene>
<accession>A0A6J5NAQ2</accession>
<reference evidence="3" key="1">
    <citation type="submission" date="2020-04" db="EMBL/GenBank/DDBJ databases">
        <authorList>
            <person name="Chiriac C."/>
            <person name="Salcher M."/>
            <person name="Ghai R."/>
            <person name="Kavagutti S V."/>
        </authorList>
    </citation>
    <scope>NUCLEOTIDE SEQUENCE</scope>
</reference>
<feature type="compositionally biased region" description="Polar residues" evidence="2">
    <location>
        <begin position="186"/>
        <end position="197"/>
    </location>
</feature>
<keyword evidence="1" id="KW-0175">Coiled coil</keyword>
<evidence type="ECO:0000313" key="3">
    <source>
        <dbReference type="EMBL" id="CAB4155682.1"/>
    </source>
</evidence>
<name>A0A6J5NAQ2_9CAUD</name>
<proteinExistence type="predicted"/>
<sequence>MRYRDHLDYLPLNTGGPIGIHCSTRPPCNDVITPTVLAWASLATSVIGGATSAYMQYDSAKDAAKQAEYNAQAQADAIGEERKRQALESQENQRRAAVEQRRMRASQLAAMAGQGTLLGTGSSLAIEADTWAKQQTEMADQSRMNDLAQRQLAYQRTSTLQMGQQTAAGIRRDATGQAISGIASTAGQGYQAFSTRPQPAAPKPVTGR</sequence>
<evidence type="ECO:0000256" key="2">
    <source>
        <dbReference type="SAM" id="MobiDB-lite"/>
    </source>
</evidence>
<protein>
    <submittedName>
        <fullName evidence="3">Uncharacterized protein</fullName>
    </submittedName>
</protein>